<reference evidence="1 2" key="1">
    <citation type="submission" date="2022-02" db="EMBL/GenBank/DDBJ databases">
        <title>Mesosutterella porci, a novel member of the family Sutterellaceae from pig feces.</title>
        <authorList>
            <person name="Wylensek D."/>
            <person name="Clavel T."/>
        </authorList>
    </citation>
    <scope>NUCLEOTIDE SEQUENCE [LARGE SCALE GENOMIC DNA]</scope>
    <source>
        <strain evidence="2">oilRF-744-wt-GAM-9</strain>
    </source>
</reference>
<name>A0ABS9MTE7_9BURK</name>
<dbReference type="InterPro" id="IPR006450">
    <property type="entry name" value="Phage_HK97_gp6-like"/>
</dbReference>
<dbReference type="RefSeq" id="WP_237980524.1">
    <property type="nucleotide sequence ID" value="NZ_JAKNCT010000015.1"/>
</dbReference>
<dbReference type="EMBL" id="JAKNCT010000015">
    <property type="protein sequence ID" value="MCG5031896.1"/>
    <property type="molecule type" value="Genomic_DNA"/>
</dbReference>
<organism evidence="1 2">
    <name type="scientific">Mesosutterella porci</name>
    <dbReference type="NCBI Taxonomy" id="2915351"/>
    <lineage>
        <taxon>Bacteria</taxon>
        <taxon>Pseudomonadati</taxon>
        <taxon>Pseudomonadota</taxon>
        <taxon>Betaproteobacteria</taxon>
        <taxon>Burkholderiales</taxon>
        <taxon>Sutterellaceae</taxon>
        <taxon>Mesosutterella</taxon>
    </lineage>
</organism>
<dbReference type="Proteomes" id="UP001297600">
    <property type="component" value="Unassembled WGS sequence"/>
</dbReference>
<protein>
    <submittedName>
        <fullName evidence="1">Head-tail connector protein</fullName>
    </submittedName>
</protein>
<dbReference type="CDD" id="cd08054">
    <property type="entry name" value="gp6"/>
    <property type="match status" value="1"/>
</dbReference>
<dbReference type="Gene3D" id="1.10.3230.30">
    <property type="entry name" value="Phage gp6-like head-tail connector protein"/>
    <property type="match status" value="1"/>
</dbReference>
<accession>A0ABS9MTE7</accession>
<dbReference type="NCBIfam" id="TIGR01560">
    <property type="entry name" value="put_DNA_pack"/>
    <property type="match status" value="1"/>
</dbReference>
<proteinExistence type="predicted"/>
<dbReference type="InterPro" id="IPR021146">
    <property type="entry name" value="Phage_gp6-like_head-tail"/>
</dbReference>
<evidence type="ECO:0000313" key="1">
    <source>
        <dbReference type="EMBL" id="MCG5031896.1"/>
    </source>
</evidence>
<dbReference type="Pfam" id="PF05135">
    <property type="entry name" value="Phage_connect_1"/>
    <property type="match status" value="1"/>
</dbReference>
<gene>
    <name evidence="1" type="ORF">MAF45_10660</name>
</gene>
<keyword evidence="2" id="KW-1185">Reference proteome</keyword>
<evidence type="ECO:0000313" key="2">
    <source>
        <dbReference type="Proteomes" id="UP001297600"/>
    </source>
</evidence>
<comment type="caution">
    <text evidence="1">The sequence shown here is derived from an EMBL/GenBank/DDBJ whole genome shotgun (WGS) entry which is preliminary data.</text>
</comment>
<sequence length="106" mass="12001">MSDYFGAVTLDAAKKQLRVDYADEDELIVTYIMAATAQCEQICGREIVKRSDENALCDSVDDVPEAVRTWVLLTVTDLYEHRGASESSIATGRRFYDHLLDGYRIF</sequence>